<evidence type="ECO:0000259" key="2">
    <source>
        <dbReference type="Pfam" id="PF06580"/>
    </source>
</evidence>
<evidence type="ECO:0000313" key="4">
    <source>
        <dbReference type="Proteomes" id="UP000764045"/>
    </source>
</evidence>
<keyword evidence="4" id="KW-1185">Reference proteome</keyword>
<feature type="transmembrane region" description="Helical" evidence="1">
    <location>
        <begin position="12"/>
        <end position="37"/>
    </location>
</feature>
<dbReference type="RefSeq" id="WP_205107215.1">
    <property type="nucleotide sequence ID" value="NZ_JACJJL010000002.1"/>
</dbReference>
<protein>
    <submittedName>
        <fullName evidence="3">Histidine kinase</fullName>
    </submittedName>
</protein>
<proteinExistence type="predicted"/>
<accession>A0A938WL96</accession>
<feature type="domain" description="Signal transduction histidine kinase internal region" evidence="2">
    <location>
        <begin position="90"/>
        <end position="167"/>
    </location>
</feature>
<sequence>MSFAHPYRSLLVYSLALFIMNTLTAYLLSLLTGYMFNLDGLPFLQVQHLYVYSILATFISNVYVNAHYLYSYMEAEAAKRRLETEAMQTKLNALKQQVDQHFMFNNFSILTELIMEDSRLAVKFLGKLSKVYRYIIQNYDRDTVPLADELAFLDSYLYLMYMRYGDSIVVSIGPEVRDADGSIPPASLQIVVENALKHNRFSRESPLMIAVSVADGCLVVRNALQPLASAPVSTGIGQRNIAERYALIGGRRPSVESTEFVYTVRLPIISGLDNDREI</sequence>
<dbReference type="Pfam" id="PF06580">
    <property type="entry name" value="His_kinase"/>
    <property type="match status" value="1"/>
</dbReference>
<comment type="caution">
    <text evidence="3">The sequence shown here is derived from an EMBL/GenBank/DDBJ whole genome shotgun (WGS) entry which is preliminary data.</text>
</comment>
<evidence type="ECO:0000313" key="3">
    <source>
        <dbReference type="EMBL" id="MBM6660440.1"/>
    </source>
</evidence>
<dbReference type="Proteomes" id="UP000764045">
    <property type="component" value="Unassembled WGS sequence"/>
</dbReference>
<organism evidence="3 4">
    <name type="scientific">Marseilla massiliensis</name>
    <dbReference type="NCBI Taxonomy" id="1841864"/>
    <lineage>
        <taxon>Bacteria</taxon>
        <taxon>Pseudomonadati</taxon>
        <taxon>Bacteroidota</taxon>
        <taxon>Bacteroidia</taxon>
        <taxon>Bacteroidales</taxon>
        <taxon>Prevotellaceae</taxon>
        <taxon>Marseilla</taxon>
    </lineage>
</organism>
<keyword evidence="1" id="KW-0812">Transmembrane</keyword>
<gene>
    <name evidence="3" type="ORF">H6B30_01505</name>
</gene>
<dbReference type="GO" id="GO:0016020">
    <property type="term" value="C:membrane"/>
    <property type="evidence" value="ECO:0007669"/>
    <property type="project" value="InterPro"/>
</dbReference>
<dbReference type="GO" id="GO:0000155">
    <property type="term" value="F:phosphorelay sensor kinase activity"/>
    <property type="evidence" value="ECO:0007669"/>
    <property type="project" value="InterPro"/>
</dbReference>
<keyword evidence="3" id="KW-0808">Transferase</keyword>
<dbReference type="EMBL" id="JACJJL010000002">
    <property type="protein sequence ID" value="MBM6660440.1"/>
    <property type="molecule type" value="Genomic_DNA"/>
</dbReference>
<dbReference type="AlphaFoldDB" id="A0A938WL96"/>
<feature type="transmembrane region" description="Helical" evidence="1">
    <location>
        <begin position="49"/>
        <end position="70"/>
    </location>
</feature>
<dbReference type="PANTHER" id="PTHR34220">
    <property type="entry name" value="SENSOR HISTIDINE KINASE YPDA"/>
    <property type="match status" value="1"/>
</dbReference>
<dbReference type="PANTHER" id="PTHR34220:SF7">
    <property type="entry name" value="SENSOR HISTIDINE KINASE YPDA"/>
    <property type="match status" value="1"/>
</dbReference>
<name>A0A938WL96_9BACT</name>
<keyword evidence="3" id="KW-0418">Kinase</keyword>
<keyword evidence="1" id="KW-0472">Membrane</keyword>
<evidence type="ECO:0000256" key="1">
    <source>
        <dbReference type="SAM" id="Phobius"/>
    </source>
</evidence>
<dbReference type="InterPro" id="IPR050640">
    <property type="entry name" value="Bact_2-comp_sensor_kinase"/>
</dbReference>
<keyword evidence="1" id="KW-1133">Transmembrane helix</keyword>
<reference evidence="3 4" key="1">
    <citation type="journal article" date="2021" name="Sci. Rep.">
        <title>The distribution of antibiotic resistance genes in chicken gut microbiota commensals.</title>
        <authorList>
            <person name="Juricova H."/>
            <person name="Matiasovicova J."/>
            <person name="Kubasova T."/>
            <person name="Cejkova D."/>
            <person name="Rychlik I."/>
        </authorList>
    </citation>
    <scope>NUCLEOTIDE SEQUENCE [LARGE SCALE GENOMIC DNA]</scope>
    <source>
        <strain evidence="3 4">An819</strain>
    </source>
</reference>
<dbReference type="InterPro" id="IPR010559">
    <property type="entry name" value="Sig_transdc_His_kin_internal"/>
</dbReference>